<sequence>MIVDGGDGGGDGGNGGGGCVAIGIRLFSHGVLVVMHPNFKNPSFNSNLITKISNQIFISFLHFPSHPFGEIQHFLLLFVTKFRPKPFPGVRTHRRHRIIPLSVIFRRTTRQASGKR</sequence>
<keyword evidence="2" id="KW-1185">Reference proteome</keyword>
<dbReference type="AlphaFoldDB" id="A0A0A0KU73"/>
<dbReference type="Gramene" id="KGN52459">
    <property type="protein sequence ID" value="KGN52459"/>
    <property type="gene ID" value="Csa_5G636515"/>
</dbReference>
<accession>A0A0A0KU73</accession>
<evidence type="ECO:0000313" key="2">
    <source>
        <dbReference type="Proteomes" id="UP000029981"/>
    </source>
</evidence>
<reference evidence="1 2" key="1">
    <citation type="journal article" date="2009" name="Nat. Genet.">
        <title>The genome of the cucumber, Cucumis sativus L.</title>
        <authorList>
            <person name="Huang S."/>
            <person name="Li R."/>
            <person name="Zhang Z."/>
            <person name="Li L."/>
            <person name="Gu X."/>
            <person name="Fan W."/>
            <person name="Lucas W.J."/>
            <person name="Wang X."/>
            <person name="Xie B."/>
            <person name="Ni P."/>
            <person name="Ren Y."/>
            <person name="Zhu H."/>
            <person name="Li J."/>
            <person name="Lin K."/>
            <person name="Jin W."/>
            <person name="Fei Z."/>
            <person name="Li G."/>
            <person name="Staub J."/>
            <person name="Kilian A."/>
            <person name="van der Vossen E.A."/>
            <person name="Wu Y."/>
            <person name="Guo J."/>
            <person name="He J."/>
            <person name="Jia Z."/>
            <person name="Ren Y."/>
            <person name="Tian G."/>
            <person name="Lu Y."/>
            <person name="Ruan J."/>
            <person name="Qian W."/>
            <person name="Wang M."/>
            <person name="Huang Q."/>
            <person name="Li B."/>
            <person name="Xuan Z."/>
            <person name="Cao J."/>
            <person name="Asan"/>
            <person name="Wu Z."/>
            <person name="Zhang J."/>
            <person name="Cai Q."/>
            <person name="Bai Y."/>
            <person name="Zhao B."/>
            <person name="Han Y."/>
            <person name="Li Y."/>
            <person name="Li X."/>
            <person name="Wang S."/>
            <person name="Shi Q."/>
            <person name="Liu S."/>
            <person name="Cho W.K."/>
            <person name="Kim J.Y."/>
            <person name="Xu Y."/>
            <person name="Heller-Uszynska K."/>
            <person name="Miao H."/>
            <person name="Cheng Z."/>
            <person name="Zhang S."/>
            <person name="Wu J."/>
            <person name="Yang Y."/>
            <person name="Kang H."/>
            <person name="Li M."/>
            <person name="Liang H."/>
            <person name="Ren X."/>
            <person name="Shi Z."/>
            <person name="Wen M."/>
            <person name="Jian M."/>
            <person name="Yang H."/>
            <person name="Zhang G."/>
            <person name="Yang Z."/>
            <person name="Chen R."/>
            <person name="Liu S."/>
            <person name="Li J."/>
            <person name="Ma L."/>
            <person name="Liu H."/>
            <person name="Zhou Y."/>
            <person name="Zhao J."/>
            <person name="Fang X."/>
            <person name="Li G."/>
            <person name="Fang L."/>
            <person name="Li Y."/>
            <person name="Liu D."/>
            <person name="Zheng H."/>
            <person name="Zhang Y."/>
            <person name="Qin N."/>
            <person name="Li Z."/>
            <person name="Yang G."/>
            <person name="Yang S."/>
            <person name="Bolund L."/>
            <person name="Kristiansen K."/>
            <person name="Zheng H."/>
            <person name="Li S."/>
            <person name="Zhang X."/>
            <person name="Yang H."/>
            <person name="Wang J."/>
            <person name="Sun R."/>
            <person name="Zhang B."/>
            <person name="Jiang S."/>
            <person name="Wang J."/>
            <person name="Du Y."/>
            <person name="Li S."/>
        </authorList>
    </citation>
    <scope>NUCLEOTIDE SEQUENCE [LARGE SCALE GENOMIC DNA]</scope>
    <source>
        <strain evidence="2">cv. 9930</strain>
    </source>
</reference>
<protein>
    <submittedName>
        <fullName evidence="1">Uncharacterized protein</fullName>
    </submittedName>
</protein>
<evidence type="ECO:0000313" key="1">
    <source>
        <dbReference type="EMBL" id="KGN52459.1"/>
    </source>
</evidence>
<proteinExistence type="predicted"/>
<dbReference type="EMBL" id="CM002926">
    <property type="protein sequence ID" value="KGN52459.1"/>
    <property type="molecule type" value="Genomic_DNA"/>
</dbReference>
<organism evidence="1 2">
    <name type="scientific">Cucumis sativus</name>
    <name type="common">Cucumber</name>
    <dbReference type="NCBI Taxonomy" id="3659"/>
    <lineage>
        <taxon>Eukaryota</taxon>
        <taxon>Viridiplantae</taxon>
        <taxon>Streptophyta</taxon>
        <taxon>Embryophyta</taxon>
        <taxon>Tracheophyta</taxon>
        <taxon>Spermatophyta</taxon>
        <taxon>Magnoliopsida</taxon>
        <taxon>eudicotyledons</taxon>
        <taxon>Gunneridae</taxon>
        <taxon>Pentapetalae</taxon>
        <taxon>rosids</taxon>
        <taxon>fabids</taxon>
        <taxon>Cucurbitales</taxon>
        <taxon>Cucurbitaceae</taxon>
        <taxon>Benincaseae</taxon>
        <taxon>Cucumis</taxon>
    </lineage>
</organism>
<dbReference type="Proteomes" id="UP000029981">
    <property type="component" value="Chromosome 5"/>
</dbReference>
<gene>
    <name evidence="1" type="ORF">Csa_5G636515</name>
</gene>
<reference evidence="1 2" key="2">
    <citation type="journal article" date="2009" name="PLoS ONE">
        <title>An integrated genetic and cytogenetic map of the cucumber genome.</title>
        <authorList>
            <person name="Ren Y."/>
            <person name="Zhang Z."/>
            <person name="Liu J."/>
            <person name="Staub J.E."/>
            <person name="Han Y."/>
            <person name="Cheng Z."/>
            <person name="Li X."/>
            <person name="Lu J."/>
            <person name="Miao H."/>
            <person name="Kang H."/>
            <person name="Xie B."/>
            <person name="Gu X."/>
            <person name="Wang X."/>
            <person name="Du Y."/>
            <person name="Jin W."/>
            <person name="Huang S."/>
        </authorList>
    </citation>
    <scope>NUCLEOTIDE SEQUENCE [LARGE SCALE GENOMIC DNA]</scope>
    <source>
        <strain evidence="2">cv. 9930</strain>
    </source>
</reference>
<reference evidence="1 2" key="4">
    <citation type="journal article" date="2011" name="BMC Genomics">
        <title>RNA-Seq improves annotation of protein-coding genes in the cucumber genome.</title>
        <authorList>
            <person name="Li Z."/>
            <person name="Zhang Z."/>
            <person name="Yan P."/>
            <person name="Huang S."/>
            <person name="Fei Z."/>
            <person name="Lin K."/>
        </authorList>
    </citation>
    <scope>NUCLEOTIDE SEQUENCE [LARGE SCALE GENOMIC DNA]</scope>
    <source>
        <strain evidence="2">cv. 9930</strain>
    </source>
</reference>
<name>A0A0A0KU73_CUCSA</name>
<reference evidence="1 2" key="3">
    <citation type="journal article" date="2010" name="BMC Genomics">
        <title>Transcriptome sequencing and comparative analysis of cucumber flowers with different sex types.</title>
        <authorList>
            <person name="Guo S."/>
            <person name="Zheng Y."/>
            <person name="Joung J.G."/>
            <person name="Liu S."/>
            <person name="Zhang Z."/>
            <person name="Crasta O.R."/>
            <person name="Sobral B.W."/>
            <person name="Xu Y."/>
            <person name="Huang S."/>
            <person name="Fei Z."/>
        </authorList>
    </citation>
    <scope>NUCLEOTIDE SEQUENCE [LARGE SCALE GENOMIC DNA]</scope>
    <source>
        <strain evidence="2">cv. 9930</strain>
    </source>
</reference>